<keyword evidence="3" id="KW-0418">Kinase</keyword>
<organism evidence="3">
    <name type="scientific">Ascaris suum</name>
    <name type="common">Pig roundworm</name>
    <name type="synonym">Ascaris lumbricoides</name>
    <dbReference type="NCBI Taxonomy" id="6253"/>
    <lineage>
        <taxon>Eukaryota</taxon>
        <taxon>Metazoa</taxon>
        <taxon>Ecdysozoa</taxon>
        <taxon>Nematoda</taxon>
        <taxon>Chromadorea</taxon>
        <taxon>Rhabditida</taxon>
        <taxon>Spirurina</taxon>
        <taxon>Ascaridomorpha</taxon>
        <taxon>Ascaridoidea</taxon>
        <taxon>Ascarididae</taxon>
        <taxon>Ascaris</taxon>
    </lineage>
</organism>
<dbReference type="InterPro" id="IPR017441">
    <property type="entry name" value="Protein_kinase_ATP_BS"/>
</dbReference>
<reference evidence="3" key="1">
    <citation type="journal article" date="2011" name="Genome Res.">
        <title>Deep small RNA sequencing from the nematode Ascaris reveals conservation, functional diversification, and novel developmental profiles.</title>
        <authorList>
            <person name="Wang J."/>
            <person name="Czech B."/>
            <person name="Crunk A."/>
            <person name="Wallace A."/>
            <person name="Mitreva M."/>
            <person name="Hannon G.J."/>
            <person name="Davis R.E."/>
        </authorList>
    </citation>
    <scope>NUCLEOTIDE SEQUENCE</scope>
</reference>
<keyword evidence="1" id="KW-0547">Nucleotide-binding</keyword>
<dbReference type="AlphaFoldDB" id="F1L7J2"/>
<dbReference type="GO" id="GO:0005524">
    <property type="term" value="F:ATP binding"/>
    <property type="evidence" value="ECO:0007669"/>
    <property type="project" value="UniProtKB-UniRule"/>
</dbReference>
<accession>F1L7J2</accession>
<evidence type="ECO:0000259" key="2">
    <source>
        <dbReference type="PROSITE" id="PS50011"/>
    </source>
</evidence>
<name>F1L7J2_ASCSU</name>
<dbReference type="FunFam" id="1.10.510.10:FF:000854">
    <property type="entry name" value="Protein CBG12201"/>
    <property type="match status" value="1"/>
</dbReference>
<dbReference type="SMART" id="SM00220">
    <property type="entry name" value="S_TKc"/>
    <property type="match status" value="1"/>
</dbReference>
<protein>
    <submittedName>
        <fullName evidence="3">Tau-tubulin kinase 1</fullName>
    </submittedName>
</protein>
<dbReference type="PANTHER" id="PTHR11909">
    <property type="entry name" value="CASEIN KINASE-RELATED"/>
    <property type="match status" value="1"/>
</dbReference>
<proteinExistence type="evidence at transcript level"/>
<evidence type="ECO:0000313" key="3">
    <source>
        <dbReference type="EMBL" id="ADY46096.1"/>
    </source>
</evidence>
<evidence type="ECO:0000256" key="1">
    <source>
        <dbReference type="PROSITE-ProRule" id="PRU10141"/>
    </source>
</evidence>
<dbReference type="GO" id="GO:0004672">
    <property type="term" value="F:protein kinase activity"/>
    <property type="evidence" value="ECO:0007669"/>
    <property type="project" value="InterPro"/>
</dbReference>
<dbReference type="SUPFAM" id="SSF56112">
    <property type="entry name" value="Protein kinase-like (PK-like)"/>
    <property type="match status" value="1"/>
</dbReference>
<dbReference type="PROSITE" id="PS50011">
    <property type="entry name" value="PROTEIN_KINASE_DOM"/>
    <property type="match status" value="1"/>
</dbReference>
<dbReference type="Pfam" id="PF00069">
    <property type="entry name" value="Pkinase"/>
    <property type="match status" value="1"/>
</dbReference>
<dbReference type="PROSITE" id="PS00107">
    <property type="entry name" value="PROTEIN_KINASE_ATP"/>
    <property type="match status" value="1"/>
</dbReference>
<feature type="domain" description="Protein kinase" evidence="2">
    <location>
        <begin position="16"/>
        <end position="285"/>
    </location>
</feature>
<keyword evidence="3" id="KW-0808">Transferase</keyword>
<dbReference type="InterPro" id="IPR000719">
    <property type="entry name" value="Prot_kinase_dom"/>
</dbReference>
<dbReference type="InterPro" id="IPR011009">
    <property type="entry name" value="Kinase-like_dom_sf"/>
</dbReference>
<keyword evidence="1" id="KW-0067">ATP-binding</keyword>
<sequence>MAELVQLEPGTFVKGWKIERKLGEGAFGAVYVCSHDKNCYALKVESVNEKVGFLKMELVVLMKLRDSGRTRHFCTIEDKGRFRDFFYIVMTMVGRSLQDLRKEMPKKKFSMGTAISVGIKCLEALEDLHNIGYLHRDVKPGNFAIGRPEVNELRQVYVLDFGMAREYVHADGRMRNPRALTGFRGTVKYAPLSCHILRELCRKDDVESWLYMIVEITCGKLPWRNLVEINAVGIYKKNCRKDKGIKRLFGGCPRKYVDILRICDKTKFFDTPDYARIYEIMNECIKDTNSVEYPYDWEKDSTKPDQDGGTNVVTEYGAVSDYHGQSKMQSAVCINQEQQKSCVKSDPLYK</sequence>
<dbReference type="InterPro" id="IPR050235">
    <property type="entry name" value="CK1_Ser-Thr_kinase"/>
</dbReference>
<dbReference type="Gene3D" id="1.10.510.10">
    <property type="entry name" value="Transferase(Phosphotransferase) domain 1"/>
    <property type="match status" value="1"/>
</dbReference>
<dbReference type="EMBL" id="JI173113">
    <property type="protein sequence ID" value="ADY46096.1"/>
    <property type="molecule type" value="mRNA"/>
</dbReference>
<feature type="binding site" evidence="1">
    <location>
        <position position="43"/>
    </location>
    <ligand>
        <name>ATP</name>
        <dbReference type="ChEBI" id="CHEBI:30616"/>
    </ligand>
</feature>